<dbReference type="InterPro" id="IPR002913">
    <property type="entry name" value="START_lipid-bd_dom"/>
</dbReference>
<dbReference type="GO" id="GO:0035023">
    <property type="term" value="P:regulation of Rho protein signal transduction"/>
    <property type="evidence" value="ECO:0007669"/>
    <property type="project" value="TreeGrafter"/>
</dbReference>
<dbReference type="InterPro" id="IPR008936">
    <property type="entry name" value="Rho_GTPase_activation_prot"/>
</dbReference>
<feature type="domain" description="START" evidence="5">
    <location>
        <begin position="937"/>
        <end position="1121"/>
    </location>
</feature>
<dbReference type="SMART" id="SM00324">
    <property type="entry name" value="RhoGAP"/>
    <property type="match status" value="1"/>
</dbReference>
<feature type="region of interest" description="Disordered" evidence="3">
    <location>
        <begin position="573"/>
        <end position="602"/>
    </location>
</feature>
<dbReference type="CDD" id="cd04375">
    <property type="entry name" value="RhoGAP_DLC1"/>
    <property type="match status" value="1"/>
</dbReference>
<evidence type="ECO:0008006" key="8">
    <source>
        <dbReference type="Google" id="ProtNLM"/>
    </source>
</evidence>
<sequence>MFIYLKIEAIEACRWLRAAGFPQYAQMYEDHQFPIIVEDVAKDHPFLEPDPLQSLFRRLHTLNRCANMHLDAHQHTPKPSQRDDSDDDSCALSEAWTFQHNSRRWSRVDDAIGLVSVINNKQQQQRSAQKDGNSKGSGGDHPAGGSHHQRRHNNNNTLLRAEDHEKLWLEAGGKITIGVPSDTDSQEDGTIGGGVHLRRTGSERLKDGAKAILRRVESIKSRRRKKQNRDGLIILAPPAGHSSAHLSPHHRPSGDSTDGYGGSGFDIMSYSNPTSPRPSAELLAFDDALDAAGNRRKDLFGNELLGRRNLLLSPNVGSAPAPAWSSLHGAEGKRYTDRSSPGGTLPFRQQVQLQQESRSGDDSSSLCSEDSGGGGPGTDFTSTSRAEKMGSRKYPRAKKALRSKAISSTVADDQSGALSDSECHAQQRRSKIKIELDLQGAANDGVSTTTTTTVDVKGAGGRGGNTLTAPDTSAPSKLHRGGSLNLGKASKRYRDAFSNRSVRHSSKAANDGEDGGGRSNSKRSTVARWHSFQQPKVSPIDLQQQSDQMGLKDDRKQLSVLQRGTTIAQLVTSTTNSSGSSNNNNVITSSTGITSSSSSTVTSTTGKAHTLLGLSMEHGIQTGGAAAGRCTDGTGAGLRMSEMSCGQLLVVRKLGLANLTGYMERYCPTHRSGWNWDLPKFIKRIKTPDYKDRRVFGMPLVLNLQKYGGTVPTTIRLAFEWLEKNALDQVGLFRKPGVKSRIAKLKSVIEASNDVGWRGAMFDEYHAYDVADLVKQYFRELPDPLLTAKLSETFIAIFQYLPAEVRAEAVQSAILLLPDEHREVLHLLLTFLEKVVKNSSLNQMTANNLSVCFAPSLFYLLSGNRYTAASPRRKKTGAGSGTPDEKELSEAKASHECLAYMVEHFQSLWTISSDQMRRCNFNYMDESKPVPLASLGAEMHVQNWRGYLSESINECLREGRERPRGWVSLSSSDPSVTAFFKKVGDGHPLRLWKCVTEVEAPPMEVIQHIVNERPLWDAYLLKWRTIEYLDQDTDVIQYACGQPITEYCVVRYGGQWKNDLPRGACVIVEVSISHDNATTLLGGVNGVVLASRYLIEPCGSGKCKLMHLSRVDMKGRTPDWYNKNYGHICQQYLSKIKKFFEHCTEGPETKV</sequence>
<evidence type="ECO:0000313" key="6">
    <source>
        <dbReference type="EnsemblMetazoa" id="AEPI009106-PA"/>
    </source>
</evidence>
<dbReference type="InterPro" id="IPR013761">
    <property type="entry name" value="SAM/pointed_sf"/>
</dbReference>
<dbReference type="GO" id="GO:0005096">
    <property type="term" value="F:GTPase activator activity"/>
    <property type="evidence" value="ECO:0007669"/>
    <property type="project" value="UniProtKB-KW"/>
</dbReference>
<organism evidence="6 7">
    <name type="scientific">Anopheles epiroticus</name>
    <dbReference type="NCBI Taxonomy" id="199890"/>
    <lineage>
        <taxon>Eukaryota</taxon>
        <taxon>Metazoa</taxon>
        <taxon>Ecdysozoa</taxon>
        <taxon>Arthropoda</taxon>
        <taxon>Hexapoda</taxon>
        <taxon>Insecta</taxon>
        <taxon>Pterygota</taxon>
        <taxon>Neoptera</taxon>
        <taxon>Endopterygota</taxon>
        <taxon>Diptera</taxon>
        <taxon>Nematocera</taxon>
        <taxon>Culicoidea</taxon>
        <taxon>Culicidae</taxon>
        <taxon>Anophelinae</taxon>
        <taxon>Anopheles</taxon>
    </lineage>
</organism>
<feature type="region of interest" description="Disordered" evidence="3">
    <location>
        <begin position="177"/>
        <end position="202"/>
    </location>
</feature>
<feature type="region of interest" description="Disordered" evidence="3">
    <location>
        <begin position="120"/>
        <end position="152"/>
    </location>
</feature>
<feature type="compositionally biased region" description="Polar residues" evidence="3">
    <location>
        <begin position="405"/>
        <end position="418"/>
    </location>
</feature>
<feature type="region of interest" description="Disordered" evidence="3">
    <location>
        <begin position="236"/>
        <end position="277"/>
    </location>
</feature>
<dbReference type="PROSITE" id="PS50238">
    <property type="entry name" value="RHOGAP"/>
    <property type="match status" value="1"/>
</dbReference>
<protein>
    <recommendedName>
        <fullName evidence="8">Rho-GAP domain-containing protein</fullName>
    </recommendedName>
</protein>
<dbReference type="InterPro" id="IPR000198">
    <property type="entry name" value="RhoGAP_dom"/>
</dbReference>
<evidence type="ECO:0000259" key="4">
    <source>
        <dbReference type="PROSITE" id="PS50238"/>
    </source>
</evidence>
<feature type="compositionally biased region" description="Basic residues" evidence="3">
    <location>
        <begin position="391"/>
        <end position="402"/>
    </location>
</feature>
<dbReference type="GO" id="GO:0030036">
    <property type="term" value="P:actin cytoskeleton organization"/>
    <property type="evidence" value="ECO:0007669"/>
    <property type="project" value="TreeGrafter"/>
</dbReference>
<evidence type="ECO:0000256" key="1">
    <source>
        <dbReference type="ARBA" id="ARBA00022468"/>
    </source>
</evidence>
<evidence type="ECO:0000313" key="7">
    <source>
        <dbReference type="Proteomes" id="UP000075885"/>
    </source>
</evidence>
<evidence type="ECO:0000259" key="5">
    <source>
        <dbReference type="PROSITE" id="PS50848"/>
    </source>
</evidence>
<feature type="region of interest" description="Disordered" evidence="3">
    <location>
        <begin position="444"/>
        <end position="551"/>
    </location>
</feature>
<feature type="compositionally biased region" description="Polar residues" evidence="3">
    <location>
        <begin position="338"/>
        <end position="356"/>
    </location>
</feature>
<dbReference type="Proteomes" id="UP000075885">
    <property type="component" value="Unassembled WGS sequence"/>
</dbReference>
<dbReference type="SMART" id="SM00234">
    <property type="entry name" value="START"/>
    <property type="match status" value="1"/>
</dbReference>
<feature type="compositionally biased region" description="Polar residues" evidence="3">
    <location>
        <begin position="531"/>
        <end position="548"/>
    </location>
</feature>
<name>A0A182PQ76_9DIPT</name>
<keyword evidence="1" id="KW-0343">GTPase activation</keyword>
<keyword evidence="7" id="KW-1185">Reference proteome</keyword>
<reference evidence="7" key="1">
    <citation type="submission" date="2013-03" db="EMBL/GenBank/DDBJ databases">
        <title>The Genome Sequence of Anopheles epiroticus epiroticus2.</title>
        <authorList>
            <consortium name="The Broad Institute Genomics Platform"/>
            <person name="Neafsey D.E."/>
            <person name="Howell P."/>
            <person name="Walker B."/>
            <person name="Young S.K."/>
            <person name="Zeng Q."/>
            <person name="Gargeya S."/>
            <person name="Fitzgerald M."/>
            <person name="Haas B."/>
            <person name="Abouelleil A."/>
            <person name="Allen A.W."/>
            <person name="Alvarado L."/>
            <person name="Arachchi H.M."/>
            <person name="Berlin A.M."/>
            <person name="Chapman S.B."/>
            <person name="Gainer-Dewar J."/>
            <person name="Goldberg J."/>
            <person name="Griggs A."/>
            <person name="Gujja S."/>
            <person name="Hansen M."/>
            <person name="Howarth C."/>
            <person name="Imamovic A."/>
            <person name="Ireland A."/>
            <person name="Larimer J."/>
            <person name="McCowan C."/>
            <person name="Murphy C."/>
            <person name="Pearson M."/>
            <person name="Poon T.W."/>
            <person name="Priest M."/>
            <person name="Roberts A."/>
            <person name="Saif S."/>
            <person name="Shea T."/>
            <person name="Sisk P."/>
            <person name="Sykes S."/>
            <person name="Wortman J."/>
            <person name="Nusbaum C."/>
            <person name="Birren B."/>
        </authorList>
    </citation>
    <scope>NUCLEOTIDE SEQUENCE [LARGE SCALE GENOMIC DNA]</scope>
    <source>
        <strain evidence="7">Epiroticus2</strain>
    </source>
</reference>
<dbReference type="Gene3D" id="1.10.287.2070">
    <property type="match status" value="1"/>
</dbReference>
<dbReference type="PANTHER" id="PTHR12659">
    <property type="entry name" value="RHO-TYPE GTPASE ACTIVATING PROTEIN"/>
    <property type="match status" value="1"/>
</dbReference>
<dbReference type="SUPFAM" id="SSF55961">
    <property type="entry name" value="Bet v1-like"/>
    <property type="match status" value="1"/>
</dbReference>
<dbReference type="AlphaFoldDB" id="A0A182PQ76"/>
<keyword evidence="2" id="KW-0597">Phosphoprotein</keyword>
<feature type="domain" description="Rho-GAP" evidence="4">
    <location>
        <begin position="702"/>
        <end position="909"/>
    </location>
</feature>
<dbReference type="CDD" id="cd09538">
    <property type="entry name" value="SAM_DLC1_2-like"/>
    <property type="match status" value="1"/>
</dbReference>
<dbReference type="Pfam" id="PF01852">
    <property type="entry name" value="START"/>
    <property type="match status" value="1"/>
</dbReference>
<dbReference type="STRING" id="199890.A0A182PQ76"/>
<dbReference type="Pfam" id="PF00620">
    <property type="entry name" value="RhoGAP"/>
    <property type="match status" value="1"/>
</dbReference>
<dbReference type="EnsemblMetazoa" id="AEPI009106-RA">
    <property type="protein sequence ID" value="AEPI009106-PA"/>
    <property type="gene ID" value="AEPI009106"/>
</dbReference>
<dbReference type="SUPFAM" id="SSF47769">
    <property type="entry name" value="SAM/Pointed domain"/>
    <property type="match status" value="1"/>
</dbReference>
<dbReference type="InterPro" id="IPR023393">
    <property type="entry name" value="START-like_dom_sf"/>
</dbReference>
<dbReference type="PANTHER" id="PTHR12659:SF7">
    <property type="entry name" value="CROSSVEINLESS C, ISOFORM C"/>
    <property type="match status" value="1"/>
</dbReference>
<feature type="region of interest" description="Disordered" evidence="3">
    <location>
        <begin position="315"/>
        <end position="424"/>
    </location>
</feature>
<reference evidence="6" key="2">
    <citation type="submission" date="2020-05" db="UniProtKB">
        <authorList>
            <consortium name="EnsemblMetazoa"/>
        </authorList>
    </citation>
    <scope>IDENTIFICATION</scope>
    <source>
        <strain evidence="6">Epiroticus2</strain>
    </source>
</reference>
<dbReference type="PROSITE" id="PS50848">
    <property type="entry name" value="START"/>
    <property type="match status" value="1"/>
</dbReference>
<dbReference type="VEuPathDB" id="VectorBase:AEPI009106"/>
<accession>A0A182PQ76</accession>
<proteinExistence type="predicted"/>
<feature type="compositionally biased region" description="Polar residues" evidence="3">
    <location>
        <begin position="465"/>
        <end position="475"/>
    </location>
</feature>
<evidence type="ECO:0000256" key="3">
    <source>
        <dbReference type="SAM" id="MobiDB-lite"/>
    </source>
</evidence>
<evidence type="ECO:0000256" key="2">
    <source>
        <dbReference type="ARBA" id="ARBA00022553"/>
    </source>
</evidence>
<dbReference type="Gene3D" id="1.10.555.10">
    <property type="entry name" value="Rho GTPase activation protein"/>
    <property type="match status" value="1"/>
</dbReference>
<dbReference type="GO" id="GO:0008289">
    <property type="term" value="F:lipid binding"/>
    <property type="evidence" value="ECO:0007669"/>
    <property type="project" value="InterPro"/>
</dbReference>
<dbReference type="SUPFAM" id="SSF48350">
    <property type="entry name" value="GTPase activation domain, GAP"/>
    <property type="match status" value="1"/>
</dbReference>
<dbReference type="Gene3D" id="3.30.530.20">
    <property type="match status" value="1"/>
</dbReference>
<dbReference type="GO" id="GO:0007165">
    <property type="term" value="P:signal transduction"/>
    <property type="evidence" value="ECO:0007669"/>
    <property type="project" value="InterPro"/>
</dbReference>